<name>A0A8H8UDT9_9HELO</name>
<feature type="region of interest" description="Disordered" evidence="2">
    <location>
        <begin position="862"/>
        <end position="899"/>
    </location>
</feature>
<dbReference type="Gene3D" id="1.25.40.20">
    <property type="entry name" value="Ankyrin repeat-containing domain"/>
    <property type="match status" value="1"/>
</dbReference>
<sequence>MVLEALTALSLAATIVQFVDFSSKLLAKSHEIFVSVDGASIENNDLEAATKNLRDLGERLNKSTVSRRGDTVEATSEPEVALIQLTTKCSAVARELLTVLDHLKVQPGSNRKWKTFQQALKSSLKQSQVDEIKSRLQAMRQELSLNVLVSLRESIDLHAIRSNAGFLSLESSTRALADQLIREQQKALSDHTNILGDDQDKTTRIVEAQHHQTRREIIATIHNEWAGVPSRRIGGINGDDGDDENPMKHQLMNGKAASGKSTLMKYVSSDTRTKDLLRHWAGEQRLIQAAHYFWNSGTAEQRSHAGLLRALLFKALRQCESLLLDIFPEIWIDKMSKSLFIIEDMERISWTLPKLSEAFDRLVCTQSDGLKFCLFIDGLDEYEGDCFDVIKTFTKISQSSSVKVCLSSRPLFDFVAAFQACQSLRLQDLTLSDIQSYINDELGTNTHMQILREQKPQEAEMLVFEIVNKADGVFLWVKLVVLSLLRGLRQSDEIRDLQLRLTILPPSLEDLFSHILRRLEPVYLEQSSRIFQIFAEAQKSDRSLTSLELSFAEELDFHAVIKEPPRQLWMRELREREAQIETWLRTRCGGLIETCSGANAYGSFTDARLSYLHRTVRDFLQLPEIWSIVLRPTSGKRFVPRVALMQAQMLYIKRNAETATIKPQVMMLDELDRVCNNLVEDFLEPSCNWATSSNRLSYSTEVHVHQNSFLTLAIKTGLYFYVEEKLKLKPWLVKRAGRPLLQYAVSSENDLCIRDLRVNTDMVELLLRHGARVDEVYETTSAWDLVLGSLWSLLGNGESESTVAMWLSVVKLFLEHGADPSRCIENDPSKLAYSLVNALCDTAHEVKALLVSPGILAERAQKASRTQHTFAHSRKKDPTDVTKTPSNPFQRTPKTEDRPLQSLEVQGQAVQHIANSDVSSKANETEKRTDILGTQKTLQYWKQRPHLRVGGNLQAVN</sequence>
<keyword evidence="1" id="KW-0677">Repeat</keyword>
<evidence type="ECO:0000259" key="4">
    <source>
        <dbReference type="Pfam" id="PF25053"/>
    </source>
</evidence>
<accession>A0A8H8UDT9</accession>
<dbReference type="InterPro" id="IPR056693">
    <property type="entry name" value="DUF7791"/>
</dbReference>
<dbReference type="SUPFAM" id="SSF52540">
    <property type="entry name" value="P-loop containing nucleoside triphosphate hydrolases"/>
    <property type="match status" value="1"/>
</dbReference>
<gene>
    <name evidence="5" type="ORF">LSUB1_G001515</name>
</gene>
<feature type="domain" description="Nephrocystin 3-like N-terminal" evidence="3">
    <location>
        <begin position="251"/>
        <end position="409"/>
    </location>
</feature>
<dbReference type="EMBL" id="QGMJ01000147">
    <property type="protein sequence ID" value="TVY41183.1"/>
    <property type="molecule type" value="Genomic_DNA"/>
</dbReference>
<dbReference type="PANTHER" id="PTHR10039">
    <property type="entry name" value="AMELOGENIN"/>
    <property type="match status" value="1"/>
</dbReference>
<keyword evidence="6" id="KW-1185">Reference proteome</keyword>
<dbReference type="AlphaFoldDB" id="A0A8H8UDT9"/>
<dbReference type="Pfam" id="PF25053">
    <property type="entry name" value="DUF7791"/>
    <property type="match status" value="1"/>
</dbReference>
<feature type="domain" description="DUF7791" evidence="4">
    <location>
        <begin position="519"/>
        <end position="656"/>
    </location>
</feature>
<dbReference type="InterPro" id="IPR036770">
    <property type="entry name" value="Ankyrin_rpt-contain_sf"/>
</dbReference>
<dbReference type="Proteomes" id="UP000462212">
    <property type="component" value="Unassembled WGS sequence"/>
</dbReference>
<evidence type="ECO:0000256" key="2">
    <source>
        <dbReference type="SAM" id="MobiDB-lite"/>
    </source>
</evidence>
<protein>
    <recommendedName>
        <fullName evidence="7">NACHT domain-containing protein</fullName>
    </recommendedName>
</protein>
<feature type="compositionally biased region" description="Polar residues" evidence="2">
    <location>
        <begin position="881"/>
        <end position="892"/>
    </location>
</feature>
<evidence type="ECO:0000259" key="3">
    <source>
        <dbReference type="Pfam" id="PF24883"/>
    </source>
</evidence>
<dbReference type="InterPro" id="IPR056884">
    <property type="entry name" value="NPHP3-like_N"/>
</dbReference>
<proteinExistence type="predicted"/>
<dbReference type="PANTHER" id="PTHR10039:SF5">
    <property type="entry name" value="NACHT DOMAIN-CONTAINING PROTEIN"/>
    <property type="match status" value="1"/>
</dbReference>
<organism evidence="5 6">
    <name type="scientific">Lachnellula subtilissima</name>
    <dbReference type="NCBI Taxonomy" id="602034"/>
    <lineage>
        <taxon>Eukaryota</taxon>
        <taxon>Fungi</taxon>
        <taxon>Dikarya</taxon>
        <taxon>Ascomycota</taxon>
        <taxon>Pezizomycotina</taxon>
        <taxon>Leotiomycetes</taxon>
        <taxon>Helotiales</taxon>
        <taxon>Lachnaceae</taxon>
        <taxon>Lachnellula</taxon>
    </lineage>
</organism>
<evidence type="ECO:0000313" key="5">
    <source>
        <dbReference type="EMBL" id="TVY41183.1"/>
    </source>
</evidence>
<evidence type="ECO:0008006" key="7">
    <source>
        <dbReference type="Google" id="ProtNLM"/>
    </source>
</evidence>
<dbReference type="OrthoDB" id="443402at2759"/>
<comment type="caution">
    <text evidence="5">The sequence shown here is derived from an EMBL/GenBank/DDBJ whole genome shotgun (WGS) entry which is preliminary data.</text>
</comment>
<evidence type="ECO:0000256" key="1">
    <source>
        <dbReference type="ARBA" id="ARBA00022737"/>
    </source>
</evidence>
<reference evidence="5 6" key="1">
    <citation type="submission" date="2018-05" db="EMBL/GenBank/DDBJ databases">
        <title>Genome sequencing and assembly of the regulated plant pathogen Lachnellula willkommii and related sister species for the development of diagnostic species identification markers.</title>
        <authorList>
            <person name="Giroux E."/>
            <person name="Bilodeau G."/>
        </authorList>
    </citation>
    <scope>NUCLEOTIDE SEQUENCE [LARGE SCALE GENOMIC DNA]</scope>
    <source>
        <strain evidence="5 6">CBS 197.66</strain>
    </source>
</reference>
<dbReference type="Pfam" id="PF24883">
    <property type="entry name" value="NPHP3_N"/>
    <property type="match status" value="1"/>
</dbReference>
<evidence type="ECO:0000313" key="6">
    <source>
        <dbReference type="Proteomes" id="UP000462212"/>
    </source>
</evidence>
<dbReference type="InterPro" id="IPR027417">
    <property type="entry name" value="P-loop_NTPase"/>
</dbReference>